<evidence type="ECO:0000313" key="1">
    <source>
        <dbReference type="EMBL" id="CCH15767.1"/>
    </source>
</evidence>
<proteinExistence type="predicted"/>
<name>I0KW20_9ACTN</name>
<accession>I0KW20</accession>
<evidence type="ECO:0000313" key="2">
    <source>
        <dbReference type="Proteomes" id="UP000003448"/>
    </source>
</evidence>
<dbReference type="AlphaFoldDB" id="I0KW20"/>
<dbReference type="Proteomes" id="UP000003448">
    <property type="component" value="Unassembled WGS sequence"/>
</dbReference>
<organism evidence="1 2">
    <name type="scientific">Micromonospora lupini str. Lupac 08</name>
    <dbReference type="NCBI Taxonomy" id="1150864"/>
    <lineage>
        <taxon>Bacteria</taxon>
        <taxon>Bacillati</taxon>
        <taxon>Actinomycetota</taxon>
        <taxon>Actinomycetes</taxon>
        <taxon>Micromonosporales</taxon>
        <taxon>Micromonosporaceae</taxon>
        <taxon>Micromonospora</taxon>
    </lineage>
</organism>
<dbReference type="STRING" id="1150864.MILUP08_40677"/>
<comment type="caution">
    <text evidence="1">The sequence shown here is derived from an EMBL/GenBank/DDBJ whole genome shotgun (WGS) entry which is preliminary data.</text>
</comment>
<gene>
    <name evidence="1" type="ORF">MILUP08_40677</name>
</gene>
<sequence>MSPEIESKLTHKLTGTTAVILFKLN</sequence>
<protein>
    <submittedName>
        <fullName evidence="1">Uncharacterized protein</fullName>
    </submittedName>
</protein>
<dbReference type="EMBL" id="CAIE01000009">
    <property type="protein sequence ID" value="CCH15767.1"/>
    <property type="molecule type" value="Genomic_DNA"/>
</dbReference>
<reference evidence="2" key="1">
    <citation type="journal article" date="2012" name="J. Bacteriol.">
        <title>Genome Sequence of Micromonospora lupini Lupac 08, Isolated from Root Nodules of Lupinus angustifolius.</title>
        <authorList>
            <person name="Alonso-Vega P."/>
            <person name="Normand P."/>
            <person name="Bacigalupe R."/>
            <person name="Pujic P."/>
            <person name="Lajus A."/>
            <person name="Vallenet D."/>
            <person name="Carro L."/>
            <person name="Coll P."/>
            <person name="Trujillo M.E."/>
        </authorList>
    </citation>
    <scope>NUCLEOTIDE SEQUENCE [LARGE SCALE GENOMIC DNA]</scope>
    <source>
        <strain evidence="2">Lupac 08</strain>
    </source>
</reference>
<keyword evidence="2" id="KW-1185">Reference proteome</keyword>